<evidence type="ECO:0000313" key="2">
    <source>
        <dbReference type="EMBL" id="MBP4137420.1"/>
    </source>
</evidence>
<proteinExistence type="predicted"/>
<feature type="transmembrane region" description="Helical" evidence="1">
    <location>
        <begin position="86"/>
        <end position="110"/>
    </location>
</feature>
<keyword evidence="1" id="KW-0812">Transmembrane</keyword>
<comment type="caution">
    <text evidence="2">The sequence shown here is derived from an EMBL/GenBank/DDBJ whole genome shotgun (WGS) entry which is preliminary data.</text>
</comment>
<feature type="transmembrane region" description="Helical" evidence="1">
    <location>
        <begin position="60"/>
        <end position="80"/>
    </location>
</feature>
<sequence length="172" mass="19404">MDYELVPAVVSKPRKAVAGFSLYLKHLTFKNNSDMSMKFPNSFDEFKESNYQMLGTSFDFVKHLVTTASAVLAILISLSQKPYHSILLLCSLVLLLVCILCGTIASYIVLFSFRKTCRDIVENIEEQVNMGVRAYKPLNPGYSIEAKILEFVCVFSFVMAMILLVIFAFDTL</sequence>
<dbReference type="AlphaFoldDB" id="A0A940XCU1"/>
<organism evidence="2 3">
    <name type="scientific">Flavobacterium geliluteum</name>
    <dbReference type="NCBI Taxonomy" id="2816120"/>
    <lineage>
        <taxon>Bacteria</taxon>
        <taxon>Pseudomonadati</taxon>
        <taxon>Bacteroidota</taxon>
        <taxon>Flavobacteriia</taxon>
        <taxon>Flavobacteriales</taxon>
        <taxon>Flavobacteriaceae</taxon>
        <taxon>Flavobacterium</taxon>
    </lineage>
</organism>
<keyword evidence="1" id="KW-0472">Membrane</keyword>
<feature type="transmembrane region" description="Helical" evidence="1">
    <location>
        <begin position="148"/>
        <end position="169"/>
    </location>
</feature>
<gene>
    <name evidence="2" type="ORF">J3495_04910</name>
</gene>
<dbReference type="Proteomes" id="UP000675047">
    <property type="component" value="Unassembled WGS sequence"/>
</dbReference>
<accession>A0A940XCU1</accession>
<dbReference type="RefSeq" id="WP_210665452.1">
    <property type="nucleotide sequence ID" value="NZ_JAGFBV010000005.1"/>
</dbReference>
<reference evidence="2 3" key="1">
    <citation type="submission" date="2021-03" db="EMBL/GenBank/DDBJ databases">
        <title>Flavobacterium Flabelliformis Sp. Nov. And Flavobacterium Geliluteum Sp. Nov., Two Novel Multidrug Resistant Psychrophilic Species Isolated From Antarctica.</title>
        <authorList>
            <person name="Kralova S."/>
            <person name="Busse H.J."/>
            <person name="Bezdicek M."/>
            <person name="Nykrynova M."/>
            <person name="Kroupova E."/>
            <person name="Krsek D."/>
            <person name="Sedlacek I."/>
        </authorList>
    </citation>
    <scope>NUCLEOTIDE SEQUENCE [LARGE SCALE GENOMIC DNA]</scope>
    <source>
        <strain evidence="2 3">P7388</strain>
    </source>
</reference>
<keyword evidence="3" id="KW-1185">Reference proteome</keyword>
<name>A0A940XCU1_9FLAO</name>
<evidence type="ECO:0000256" key="1">
    <source>
        <dbReference type="SAM" id="Phobius"/>
    </source>
</evidence>
<protein>
    <submittedName>
        <fullName evidence="2">Uncharacterized protein</fullName>
    </submittedName>
</protein>
<evidence type="ECO:0000313" key="3">
    <source>
        <dbReference type="Proteomes" id="UP000675047"/>
    </source>
</evidence>
<dbReference type="EMBL" id="JAGFBV010000005">
    <property type="protein sequence ID" value="MBP4137420.1"/>
    <property type="molecule type" value="Genomic_DNA"/>
</dbReference>
<keyword evidence="1" id="KW-1133">Transmembrane helix</keyword>